<feature type="compositionally biased region" description="Low complexity" evidence="1">
    <location>
        <begin position="49"/>
        <end position="58"/>
    </location>
</feature>
<dbReference type="AlphaFoldDB" id="A0A061SL79"/>
<proteinExistence type="predicted"/>
<dbReference type="EMBL" id="GBEZ01001487">
    <property type="protein sequence ID" value="JAC83486.1"/>
    <property type="molecule type" value="Transcribed_RNA"/>
</dbReference>
<gene>
    <name evidence="2" type="ORF">TSPGSL018_3224</name>
</gene>
<evidence type="ECO:0000256" key="1">
    <source>
        <dbReference type="SAM" id="MobiDB-lite"/>
    </source>
</evidence>
<feature type="region of interest" description="Disordered" evidence="1">
    <location>
        <begin position="24"/>
        <end position="112"/>
    </location>
</feature>
<feature type="compositionally biased region" description="Polar residues" evidence="1">
    <location>
        <begin position="95"/>
        <end position="106"/>
    </location>
</feature>
<reference evidence="2" key="1">
    <citation type="submission" date="2014-05" db="EMBL/GenBank/DDBJ databases">
        <title>The transcriptome of the halophilic microalga Tetraselmis sp. GSL018 isolated from the Great Salt Lake, Utah.</title>
        <authorList>
            <person name="Jinkerson R.E."/>
            <person name="D'Adamo S."/>
            <person name="Posewitz M.C."/>
        </authorList>
    </citation>
    <scope>NUCLEOTIDE SEQUENCE</scope>
    <source>
        <strain evidence="2">GSL018</strain>
    </source>
</reference>
<feature type="non-terminal residue" evidence="2">
    <location>
        <position position="1"/>
    </location>
</feature>
<accession>A0A061SL79</accession>
<sequence>LACPCEPPLPLPFRERRYIGCRSTSRATGIRPPASQAASNGGCEGGSSEGAAGALASEEGAELEGIPTGEGRKRHGPAARGPQRPPHAERRGNPSVCSHSMTSCRSSGADAVPRDQAELRAVLEEDIACRLLRATNCY</sequence>
<name>A0A061SL79_9CHLO</name>
<organism evidence="2">
    <name type="scientific">Tetraselmis sp. GSL018</name>
    <dbReference type="NCBI Taxonomy" id="582737"/>
    <lineage>
        <taxon>Eukaryota</taxon>
        <taxon>Viridiplantae</taxon>
        <taxon>Chlorophyta</taxon>
        <taxon>core chlorophytes</taxon>
        <taxon>Chlorodendrophyceae</taxon>
        <taxon>Chlorodendrales</taxon>
        <taxon>Chlorodendraceae</taxon>
        <taxon>Tetraselmis</taxon>
    </lineage>
</organism>
<evidence type="ECO:0000313" key="2">
    <source>
        <dbReference type="EMBL" id="JAC83486.1"/>
    </source>
</evidence>
<protein>
    <submittedName>
        <fullName evidence="2">Uncharacterized protein</fullName>
    </submittedName>
</protein>